<dbReference type="Proteomes" id="UP000095488">
    <property type="component" value="Unassembled WGS sequence"/>
</dbReference>
<keyword evidence="1 2" id="KW-0963">Cytoplasm</keyword>
<sequence length="65" mass="7747">MNIDELVSRINELSKKSKEIGLTDEEKKEQQVLRRDYIDRFKNNLRAQLETIKINNKKDSIISKK</sequence>
<dbReference type="EMBL" id="CYZR01000001">
    <property type="protein sequence ID" value="CUN44256.1"/>
    <property type="molecule type" value="Genomic_DNA"/>
</dbReference>
<gene>
    <name evidence="3" type="ORF">ERS852473_00143</name>
</gene>
<evidence type="ECO:0000256" key="1">
    <source>
        <dbReference type="ARBA" id="ARBA00022490"/>
    </source>
</evidence>
<dbReference type="PANTHER" id="PTHR37300">
    <property type="entry name" value="UPF0291 PROTEIN CBO2609/CLC_2481"/>
    <property type="match status" value="1"/>
</dbReference>
<dbReference type="InterPro" id="IPR009242">
    <property type="entry name" value="DUF896"/>
</dbReference>
<dbReference type="Gene3D" id="1.10.287.540">
    <property type="entry name" value="Helix hairpin bin"/>
    <property type="match status" value="1"/>
</dbReference>
<dbReference type="PANTHER" id="PTHR37300:SF1">
    <property type="entry name" value="UPF0291 PROTEIN YNZC"/>
    <property type="match status" value="1"/>
</dbReference>
<comment type="subcellular location">
    <subcellularLocation>
        <location evidence="2">Cytoplasm</location>
    </subcellularLocation>
</comment>
<dbReference type="SUPFAM" id="SSF158221">
    <property type="entry name" value="YnzC-like"/>
    <property type="match status" value="1"/>
</dbReference>
<evidence type="ECO:0000313" key="3">
    <source>
        <dbReference type="EMBL" id="CUN44256.1"/>
    </source>
</evidence>
<dbReference type="HAMAP" id="MF_01103">
    <property type="entry name" value="UPF0291"/>
    <property type="match status" value="1"/>
</dbReference>
<reference evidence="3 4" key="1">
    <citation type="submission" date="2015-09" db="EMBL/GenBank/DDBJ databases">
        <authorList>
            <consortium name="Pathogen Informatics"/>
        </authorList>
    </citation>
    <scope>NUCLEOTIDE SEQUENCE [LARGE SCALE GENOMIC DNA]</scope>
    <source>
        <strain evidence="3 4">2789STDY5834858</strain>
    </source>
</reference>
<organism evidence="3 4">
    <name type="scientific">Sarcina ventriculi</name>
    <name type="common">Clostridium ventriculi</name>
    <dbReference type="NCBI Taxonomy" id="1267"/>
    <lineage>
        <taxon>Bacteria</taxon>
        <taxon>Bacillati</taxon>
        <taxon>Bacillota</taxon>
        <taxon>Clostridia</taxon>
        <taxon>Eubacteriales</taxon>
        <taxon>Clostridiaceae</taxon>
        <taxon>Sarcina</taxon>
    </lineage>
</organism>
<comment type="caution">
    <text evidence="3">The sequence shown here is derived from an EMBL/GenBank/DDBJ whole genome shotgun (WGS) entry which is preliminary data.</text>
</comment>
<name>A0ABM9UK93_SARVE</name>
<evidence type="ECO:0000313" key="4">
    <source>
        <dbReference type="Proteomes" id="UP000095488"/>
    </source>
</evidence>
<proteinExistence type="inferred from homology"/>
<comment type="similarity">
    <text evidence="2">Belongs to the UPF0291 family.</text>
</comment>
<dbReference type="RefSeq" id="WP_055257049.1">
    <property type="nucleotide sequence ID" value="NZ_BCMV01000040.1"/>
</dbReference>
<evidence type="ECO:0000256" key="2">
    <source>
        <dbReference type="HAMAP-Rule" id="MF_01103"/>
    </source>
</evidence>
<accession>A0ABM9UK93</accession>
<protein>
    <recommendedName>
        <fullName evidence="2">UPF0291 protein ERS852473_00143</fullName>
    </recommendedName>
</protein>
<keyword evidence="4" id="KW-1185">Reference proteome</keyword>
<dbReference type="Pfam" id="PF05979">
    <property type="entry name" value="DUF896"/>
    <property type="match status" value="1"/>
</dbReference>